<dbReference type="Proteomes" id="UP001243375">
    <property type="component" value="Unassembled WGS sequence"/>
</dbReference>
<sequence length="196" mass="22500">MRMYENQRRSQEEIALKDRLIGERLVNIEELRQLLKEQRNTINSYMVEGAAAKDQVKAGEARKLEEDKIALEEDLMLKEWDLQHQRDDSARLREGLARGDRVIATTKDIIREKNTQNTILDAELSRERAKSASVPLVTTSSNTKRSGDAIQISLGARSKRSRVPMPLRYPLSTLDNNAHLVDDSDPEEVQETMYDH</sequence>
<comment type="caution">
    <text evidence="1">The sequence shown here is derived from an EMBL/GenBank/DDBJ whole genome shotgun (WGS) entry which is preliminary data.</text>
</comment>
<dbReference type="EMBL" id="JASBWU010000004">
    <property type="protein sequence ID" value="KAJ9122457.1"/>
    <property type="molecule type" value="Genomic_DNA"/>
</dbReference>
<name>A0ACC2XGR9_9TREE</name>
<accession>A0ACC2XGR9</accession>
<gene>
    <name evidence="1" type="ORF">QFC22_001883</name>
</gene>
<organism evidence="1 2">
    <name type="scientific">Naganishia vaughanmartiniae</name>
    <dbReference type="NCBI Taxonomy" id="1424756"/>
    <lineage>
        <taxon>Eukaryota</taxon>
        <taxon>Fungi</taxon>
        <taxon>Dikarya</taxon>
        <taxon>Basidiomycota</taxon>
        <taxon>Agaricomycotina</taxon>
        <taxon>Tremellomycetes</taxon>
        <taxon>Filobasidiales</taxon>
        <taxon>Filobasidiaceae</taxon>
        <taxon>Naganishia</taxon>
    </lineage>
</organism>
<protein>
    <submittedName>
        <fullName evidence="1">Uncharacterized protein</fullName>
    </submittedName>
</protein>
<proteinExistence type="predicted"/>
<keyword evidence="2" id="KW-1185">Reference proteome</keyword>
<evidence type="ECO:0000313" key="2">
    <source>
        <dbReference type="Proteomes" id="UP001243375"/>
    </source>
</evidence>
<reference evidence="1" key="1">
    <citation type="submission" date="2023-04" db="EMBL/GenBank/DDBJ databases">
        <title>Draft Genome sequencing of Naganishia species isolated from polar environments using Oxford Nanopore Technology.</title>
        <authorList>
            <person name="Leo P."/>
            <person name="Venkateswaran K."/>
        </authorList>
    </citation>
    <scope>NUCLEOTIDE SEQUENCE</scope>
    <source>
        <strain evidence="1">MNA-CCFEE 5425</strain>
    </source>
</reference>
<evidence type="ECO:0000313" key="1">
    <source>
        <dbReference type="EMBL" id="KAJ9122457.1"/>
    </source>
</evidence>